<dbReference type="SUPFAM" id="SSF53474">
    <property type="entry name" value="alpha/beta-Hydrolases"/>
    <property type="match status" value="1"/>
</dbReference>
<dbReference type="Proteomes" id="UP001321760">
    <property type="component" value="Unassembled WGS sequence"/>
</dbReference>
<reference evidence="2" key="2">
    <citation type="submission" date="2023-05" db="EMBL/GenBank/DDBJ databases">
        <authorList>
            <consortium name="Lawrence Berkeley National Laboratory"/>
            <person name="Steindorff A."/>
            <person name="Hensen N."/>
            <person name="Bonometti L."/>
            <person name="Westerberg I."/>
            <person name="Brannstrom I.O."/>
            <person name="Guillou S."/>
            <person name="Cros-Aarteil S."/>
            <person name="Calhoun S."/>
            <person name="Haridas S."/>
            <person name="Kuo A."/>
            <person name="Mondo S."/>
            <person name="Pangilinan J."/>
            <person name="Riley R."/>
            <person name="Labutti K."/>
            <person name="Andreopoulos B."/>
            <person name="Lipzen A."/>
            <person name="Chen C."/>
            <person name="Yanf M."/>
            <person name="Daum C."/>
            <person name="Ng V."/>
            <person name="Clum A."/>
            <person name="Ohm R."/>
            <person name="Martin F."/>
            <person name="Silar P."/>
            <person name="Natvig D."/>
            <person name="Lalanne C."/>
            <person name="Gautier V."/>
            <person name="Ament-Velasquez S.L."/>
            <person name="Kruys A."/>
            <person name="Hutchinson M.I."/>
            <person name="Powell A.J."/>
            <person name="Barry K."/>
            <person name="Miller A.N."/>
            <person name="Grigoriev I.V."/>
            <person name="Debuchy R."/>
            <person name="Gladieux P."/>
            <person name="Thoren M.H."/>
            <person name="Johannesson H."/>
        </authorList>
    </citation>
    <scope>NUCLEOTIDE SEQUENCE</scope>
    <source>
        <strain evidence="2">PSN243</strain>
    </source>
</reference>
<evidence type="ECO:0000259" key="1">
    <source>
        <dbReference type="Pfam" id="PF00326"/>
    </source>
</evidence>
<gene>
    <name evidence="2" type="ORF">QBC34DRAFT_431632</name>
</gene>
<organism evidence="2 3">
    <name type="scientific">Podospora aff. communis PSN243</name>
    <dbReference type="NCBI Taxonomy" id="3040156"/>
    <lineage>
        <taxon>Eukaryota</taxon>
        <taxon>Fungi</taxon>
        <taxon>Dikarya</taxon>
        <taxon>Ascomycota</taxon>
        <taxon>Pezizomycotina</taxon>
        <taxon>Sordariomycetes</taxon>
        <taxon>Sordariomycetidae</taxon>
        <taxon>Sordariales</taxon>
        <taxon>Podosporaceae</taxon>
        <taxon>Podospora</taxon>
    </lineage>
</organism>
<evidence type="ECO:0000313" key="3">
    <source>
        <dbReference type="Proteomes" id="UP001321760"/>
    </source>
</evidence>
<dbReference type="Pfam" id="PF00326">
    <property type="entry name" value="Peptidase_S9"/>
    <property type="match status" value="1"/>
</dbReference>
<protein>
    <recommendedName>
        <fullName evidence="1">Peptidase S9 prolyl oligopeptidase catalytic domain-containing protein</fullName>
    </recommendedName>
</protein>
<dbReference type="InterPro" id="IPR001375">
    <property type="entry name" value="Peptidase_S9_cat"/>
</dbReference>
<reference evidence="2" key="1">
    <citation type="journal article" date="2023" name="Mol. Phylogenet. Evol.">
        <title>Genome-scale phylogeny and comparative genomics of the fungal order Sordariales.</title>
        <authorList>
            <person name="Hensen N."/>
            <person name="Bonometti L."/>
            <person name="Westerberg I."/>
            <person name="Brannstrom I.O."/>
            <person name="Guillou S."/>
            <person name="Cros-Aarteil S."/>
            <person name="Calhoun S."/>
            <person name="Haridas S."/>
            <person name="Kuo A."/>
            <person name="Mondo S."/>
            <person name="Pangilinan J."/>
            <person name="Riley R."/>
            <person name="LaButti K."/>
            <person name="Andreopoulos B."/>
            <person name="Lipzen A."/>
            <person name="Chen C."/>
            <person name="Yan M."/>
            <person name="Daum C."/>
            <person name="Ng V."/>
            <person name="Clum A."/>
            <person name="Steindorff A."/>
            <person name="Ohm R.A."/>
            <person name="Martin F."/>
            <person name="Silar P."/>
            <person name="Natvig D.O."/>
            <person name="Lalanne C."/>
            <person name="Gautier V."/>
            <person name="Ament-Velasquez S.L."/>
            <person name="Kruys A."/>
            <person name="Hutchinson M.I."/>
            <person name="Powell A.J."/>
            <person name="Barry K."/>
            <person name="Miller A.N."/>
            <person name="Grigoriev I.V."/>
            <person name="Debuchy R."/>
            <person name="Gladieux P."/>
            <person name="Hiltunen Thoren M."/>
            <person name="Johannesson H."/>
        </authorList>
    </citation>
    <scope>NUCLEOTIDE SEQUENCE</scope>
    <source>
        <strain evidence="2">PSN243</strain>
    </source>
</reference>
<dbReference type="AlphaFoldDB" id="A0AAV9G4Y5"/>
<keyword evidence="3" id="KW-1185">Reference proteome</keyword>
<accession>A0AAV9G4Y5</accession>
<proteinExistence type="predicted"/>
<dbReference type="InterPro" id="IPR029058">
    <property type="entry name" value="AB_hydrolase_fold"/>
</dbReference>
<sequence>MSSTANISELIRCIREGTPAHYTIAHYFIRNGTKWWWPSTTSIGNHPRPICFLVEHVFKTYTPGDGSIGLMYNLIEAMLAHPMPGVDNKDALFDAFVAVSKYMSRIVMNPATMPSWPKLADYVHFMNWVNKQGVPWPETIEERDGERLSDSQITDNRIDKIWWNKSWMGCPVDEDCAASSNLVHAPKMEGALMLTVGELDENIGPASMVQLVKALSNAGKGHEMLPVHAGPGL</sequence>
<dbReference type="EMBL" id="MU866017">
    <property type="protein sequence ID" value="KAK4442432.1"/>
    <property type="molecule type" value="Genomic_DNA"/>
</dbReference>
<dbReference type="GO" id="GO:0008236">
    <property type="term" value="F:serine-type peptidase activity"/>
    <property type="evidence" value="ECO:0007669"/>
    <property type="project" value="InterPro"/>
</dbReference>
<dbReference type="Gene3D" id="3.40.50.1820">
    <property type="entry name" value="alpha/beta hydrolase"/>
    <property type="match status" value="1"/>
</dbReference>
<name>A0AAV9G4Y5_9PEZI</name>
<evidence type="ECO:0000313" key="2">
    <source>
        <dbReference type="EMBL" id="KAK4442432.1"/>
    </source>
</evidence>
<comment type="caution">
    <text evidence="2">The sequence shown here is derived from an EMBL/GenBank/DDBJ whole genome shotgun (WGS) entry which is preliminary data.</text>
</comment>
<feature type="domain" description="Peptidase S9 prolyl oligopeptidase catalytic" evidence="1">
    <location>
        <begin position="158"/>
        <end position="225"/>
    </location>
</feature>
<dbReference type="GO" id="GO:0006508">
    <property type="term" value="P:proteolysis"/>
    <property type="evidence" value="ECO:0007669"/>
    <property type="project" value="InterPro"/>
</dbReference>